<reference evidence="2 3" key="1">
    <citation type="submission" date="2018-11" db="EMBL/GenBank/DDBJ databases">
        <authorList>
            <person name="Zhou Z."/>
            <person name="Wang G."/>
        </authorList>
    </citation>
    <scope>NUCLEOTIDE SEQUENCE [LARGE SCALE GENOMIC DNA]</scope>
    <source>
        <strain evidence="2 3">KCTC42998</strain>
    </source>
</reference>
<feature type="transmembrane region" description="Helical" evidence="1">
    <location>
        <begin position="76"/>
        <end position="98"/>
    </location>
</feature>
<comment type="caution">
    <text evidence="2">The sequence shown here is derived from an EMBL/GenBank/DDBJ whole genome shotgun (WGS) entry which is preliminary data.</text>
</comment>
<keyword evidence="3" id="KW-1185">Reference proteome</keyword>
<protein>
    <submittedName>
        <fullName evidence="2">Uncharacterized protein</fullName>
    </submittedName>
</protein>
<dbReference type="AlphaFoldDB" id="A0A3P1CX90"/>
<keyword evidence="1" id="KW-0472">Membrane</keyword>
<gene>
    <name evidence="2" type="ORF">EHT87_04185</name>
</gene>
<evidence type="ECO:0000313" key="2">
    <source>
        <dbReference type="EMBL" id="RRB17494.1"/>
    </source>
</evidence>
<dbReference type="Proteomes" id="UP000274271">
    <property type="component" value="Unassembled WGS sequence"/>
</dbReference>
<dbReference type="RefSeq" id="WP_124904160.1">
    <property type="nucleotide sequence ID" value="NZ_RQJP01000001.1"/>
</dbReference>
<name>A0A3P1CX90_9BACT</name>
<keyword evidence="1" id="KW-1133">Transmembrane helix</keyword>
<evidence type="ECO:0000313" key="3">
    <source>
        <dbReference type="Proteomes" id="UP000274271"/>
    </source>
</evidence>
<keyword evidence="1" id="KW-0812">Transmembrane</keyword>
<dbReference type="OrthoDB" id="958329at2"/>
<dbReference type="EMBL" id="RQJP01000001">
    <property type="protein sequence ID" value="RRB17494.1"/>
    <property type="molecule type" value="Genomic_DNA"/>
</dbReference>
<organism evidence="2 3">
    <name type="scientific">Larkinella knui</name>
    <dbReference type="NCBI Taxonomy" id="2025310"/>
    <lineage>
        <taxon>Bacteria</taxon>
        <taxon>Pseudomonadati</taxon>
        <taxon>Bacteroidota</taxon>
        <taxon>Cytophagia</taxon>
        <taxon>Cytophagales</taxon>
        <taxon>Spirosomataceae</taxon>
        <taxon>Larkinella</taxon>
    </lineage>
</organism>
<evidence type="ECO:0000256" key="1">
    <source>
        <dbReference type="SAM" id="Phobius"/>
    </source>
</evidence>
<accession>A0A3P1CX90</accession>
<proteinExistence type="predicted"/>
<sequence length="170" mass="19208">MKINFTAKQAAWIFLLACGVFAFIKPCPGEYCHLGDVEPKVRAVKAGLFWSLFTGFQIRRRFFGEDLWAVRIGDNFIFLLACYTISALLQFSIIRLYCLVAPTKNYQVSGSVIKAKNADKMSADYYLITLQTTEGDHDFYTSRKAVIGDSLNLQLHQTSWGVVYGNRANP</sequence>